<evidence type="ECO:0000256" key="1">
    <source>
        <dbReference type="SAM" id="MobiDB-lite"/>
    </source>
</evidence>
<dbReference type="Proteomes" id="UP000015105">
    <property type="component" value="Unassembled WGS sequence"/>
</dbReference>
<dbReference type="Gene3D" id="1.20.1280.50">
    <property type="match status" value="1"/>
</dbReference>
<dbReference type="EnsemblPlants" id="AET0Gv20017100.3">
    <property type="protein sequence ID" value="AET0Gv20017100.3"/>
    <property type="gene ID" value="AET0Gv20017100"/>
</dbReference>
<dbReference type="AlphaFoldDB" id="A0A452XBX5"/>
<feature type="region of interest" description="Disordered" evidence="1">
    <location>
        <begin position="1"/>
        <end position="23"/>
    </location>
</feature>
<proteinExistence type="predicted"/>
<sequence length="448" mass="51429">HPMANRVNYTALPPRESPARPTTLHDIPDKLLKLILLYLTSPQWLVRAAATCKQWRRIIVDANFLSYVGSSPHPLSLVAGLYHNRTSPVDGRRHSFVPSSPVLAVNSRHFSLDFLPAGGSRSWEIVDSRHTLLLLAKKKTGWRRHTLPDLVVCEPLTRRYQLIPRMEEKKYHRCIGVFLHGFNDRGDTSRWGRAIDEMSSFRVICLLFNEHIGLSDNIGTANAYAFQEGWRGKRASWFIVKYPERASPEFRFHATESLHFLGRAQISIFWAMQDDPSSLLTYNFQWKDEFEILALPDHIRGSALWALDINDDNDDMVHLACLQGDNLRIFVARWYDSPDWELQKSIQLMEATRGLEGHKDEYFCQSTKIVSTSTSSIVFSPAEEKWLFSIDFESMEVAKYKYKTDSFQTVAYPCELPWLPAIRACIVPCTTTRRGNRGCSGICICRSL</sequence>
<evidence type="ECO:0000259" key="2">
    <source>
        <dbReference type="PROSITE" id="PS50181"/>
    </source>
</evidence>
<feature type="domain" description="F-box" evidence="2">
    <location>
        <begin position="21"/>
        <end position="68"/>
    </location>
</feature>
<accession>A0A452XBX5</accession>
<reference evidence="3" key="3">
    <citation type="submission" date="2019-03" db="UniProtKB">
        <authorList>
            <consortium name="EnsemblPlants"/>
        </authorList>
    </citation>
    <scope>IDENTIFICATION</scope>
</reference>
<dbReference type="PROSITE" id="PS50181">
    <property type="entry name" value="FBOX"/>
    <property type="match status" value="1"/>
</dbReference>
<evidence type="ECO:0000313" key="3">
    <source>
        <dbReference type="EnsemblPlants" id="AET0Gv20017100.3"/>
    </source>
</evidence>
<name>A0A452XBX5_AEGTS</name>
<dbReference type="InterPro" id="IPR036047">
    <property type="entry name" value="F-box-like_dom_sf"/>
</dbReference>
<dbReference type="InterPro" id="IPR001810">
    <property type="entry name" value="F-box_dom"/>
</dbReference>
<evidence type="ECO:0000313" key="4">
    <source>
        <dbReference type="Proteomes" id="UP000015105"/>
    </source>
</evidence>
<dbReference type="Gramene" id="AET0Gv20017100.3">
    <property type="protein sequence ID" value="AET0Gv20017100.3"/>
    <property type="gene ID" value="AET0Gv20017100"/>
</dbReference>
<keyword evidence="4" id="KW-1185">Reference proteome</keyword>
<dbReference type="PANTHER" id="PTHR33207">
    <property type="entry name" value="F-BOX DOMAIN CONTAINING PROTEIN-RELATED"/>
    <property type="match status" value="1"/>
</dbReference>
<protein>
    <recommendedName>
        <fullName evidence="2">F-box domain-containing protein</fullName>
    </recommendedName>
</protein>
<dbReference type="Pfam" id="PF12937">
    <property type="entry name" value="F-box-like"/>
    <property type="match status" value="1"/>
</dbReference>
<reference evidence="4" key="1">
    <citation type="journal article" date="2014" name="Science">
        <title>Ancient hybridizations among the ancestral genomes of bread wheat.</title>
        <authorList>
            <consortium name="International Wheat Genome Sequencing Consortium,"/>
            <person name="Marcussen T."/>
            <person name="Sandve S.R."/>
            <person name="Heier L."/>
            <person name="Spannagl M."/>
            <person name="Pfeifer M."/>
            <person name="Jakobsen K.S."/>
            <person name="Wulff B.B."/>
            <person name="Steuernagel B."/>
            <person name="Mayer K.F."/>
            <person name="Olsen O.A."/>
        </authorList>
    </citation>
    <scope>NUCLEOTIDE SEQUENCE [LARGE SCALE GENOMIC DNA]</scope>
    <source>
        <strain evidence="4">cv. AL8/78</strain>
    </source>
</reference>
<dbReference type="SUPFAM" id="SSF81383">
    <property type="entry name" value="F-box domain"/>
    <property type="match status" value="1"/>
</dbReference>
<organism evidence="3 4">
    <name type="scientific">Aegilops tauschii subsp. strangulata</name>
    <name type="common">Goatgrass</name>
    <dbReference type="NCBI Taxonomy" id="200361"/>
    <lineage>
        <taxon>Eukaryota</taxon>
        <taxon>Viridiplantae</taxon>
        <taxon>Streptophyta</taxon>
        <taxon>Embryophyta</taxon>
        <taxon>Tracheophyta</taxon>
        <taxon>Spermatophyta</taxon>
        <taxon>Magnoliopsida</taxon>
        <taxon>Liliopsida</taxon>
        <taxon>Poales</taxon>
        <taxon>Poaceae</taxon>
        <taxon>BOP clade</taxon>
        <taxon>Pooideae</taxon>
        <taxon>Triticodae</taxon>
        <taxon>Triticeae</taxon>
        <taxon>Triticinae</taxon>
        <taxon>Aegilops</taxon>
    </lineage>
</organism>
<reference evidence="4" key="2">
    <citation type="journal article" date="2017" name="Nat. Plants">
        <title>The Aegilops tauschii genome reveals multiple impacts of transposons.</title>
        <authorList>
            <person name="Zhao G."/>
            <person name="Zou C."/>
            <person name="Li K."/>
            <person name="Wang K."/>
            <person name="Li T."/>
            <person name="Gao L."/>
            <person name="Zhang X."/>
            <person name="Wang H."/>
            <person name="Yang Z."/>
            <person name="Liu X."/>
            <person name="Jiang W."/>
            <person name="Mao L."/>
            <person name="Kong X."/>
            <person name="Jiao Y."/>
            <person name="Jia J."/>
        </authorList>
    </citation>
    <scope>NUCLEOTIDE SEQUENCE [LARGE SCALE GENOMIC DNA]</scope>
    <source>
        <strain evidence="4">cv. AL8/78</strain>
    </source>
</reference>